<sequence length="264" mass="28773">MTSSPPLPQHERDSESVAGHWLLARVGKKVLRPGGRELSEWLVHASTVTGKRVVEFAPGLGLTASLLLDESPSSYTGVDSDPEAVEVTRSAIGGGGAMVVASARETGLESASADVVVGEAMLTMQGDSTKRQIVVEAARLLDSDGRYLVHELCLVPDDLDDSIKTEIRKDLARSIRVNARPLTVSEWSELFETAGFEVEATELRPMALLQPRRMLADEGVVGLARIVRNLLRDADARKRVLAMRKTFTTHDEHINAVGFVLRKR</sequence>
<dbReference type="Gene3D" id="3.40.50.150">
    <property type="entry name" value="Vaccinia Virus protein VP39"/>
    <property type="match status" value="1"/>
</dbReference>
<feature type="domain" description="Methyltransferase type 11" evidence="1">
    <location>
        <begin position="55"/>
        <end position="148"/>
    </location>
</feature>
<evidence type="ECO:0000313" key="3">
    <source>
        <dbReference type="Proteomes" id="UP001595836"/>
    </source>
</evidence>
<dbReference type="CDD" id="cd02440">
    <property type="entry name" value="AdoMet_MTases"/>
    <property type="match status" value="1"/>
</dbReference>
<dbReference type="SUPFAM" id="SSF53335">
    <property type="entry name" value="S-adenosyl-L-methionine-dependent methyltransferases"/>
    <property type="match status" value="1"/>
</dbReference>
<dbReference type="Proteomes" id="UP001595836">
    <property type="component" value="Unassembled WGS sequence"/>
</dbReference>
<gene>
    <name evidence="2" type="ORF">ACFO7U_08790</name>
</gene>
<evidence type="ECO:0000259" key="1">
    <source>
        <dbReference type="Pfam" id="PF08241"/>
    </source>
</evidence>
<comment type="caution">
    <text evidence="2">The sequence shown here is derived from an EMBL/GenBank/DDBJ whole genome shotgun (WGS) entry which is preliminary data.</text>
</comment>
<protein>
    <submittedName>
        <fullName evidence="2">Class I SAM-dependent methyltransferase</fullName>
        <ecNumber evidence="2">2.1.-.-</ecNumber>
    </submittedName>
</protein>
<dbReference type="EMBL" id="JBHSHP010000022">
    <property type="protein sequence ID" value="MFC4754877.1"/>
    <property type="molecule type" value="Genomic_DNA"/>
</dbReference>
<accession>A0ABV9PP18</accession>
<name>A0ABV9PP18_9ACTN</name>
<dbReference type="Pfam" id="PF08241">
    <property type="entry name" value="Methyltransf_11"/>
    <property type="match status" value="1"/>
</dbReference>
<dbReference type="RefSeq" id="WP_344991365.1">
    <property type="nucleotide sequence ID" value="NZ_BAABCD010000015.1"/>
</dbReference>
<keyword evidence="2" id="KW-0808">Transferase</keyword>
<organism evidence="2 3">
    <name type="scientific">Dietzia aurantiaca</name>
    <dbReference type="NCBI Taxonomy" id="983873"/>
    <lineage>
        <taxon>Bacteria</taxon>
        <taxon>Bacillati</taxon>
        <taxon>Actinomycetota</taxon>
        <taxon>Actinomycetes</taxon>
        <taxon>Mycobacteriales</taxon>
        <taxon>Dietziaceae</taxon>
        <taxon>Dietzia</taxon>
    </lineage>
</organism>
<keyword evidence="2" id="KW-0489">Methyltransferase</keyword>
<keyword evidence="3" id="KW-1185">Reference proteome</keyword>
<dbReference type="GO" id="GO:0008168">
    <property type="term" value="F:methyltransferase activity"/>
    <property type="evidence" value="ECO:0007669"/>
    <property type="project" value="UniProtKB-KW"/>
</dbReference>
<dbReference type="GO" id="GO:0032259">
    <property type="term" value="P:methylation"/>
    <property type="evidence" value="ECO:0007669"/>
    <property type="project" value="UniProtKB-KW"/>
</dbReference>
<dbReference type="EC" id="2.1.-.-" evidence="2"/>
<reference evidence="3" key="1">
    <citation type="journal article" date="2019" name="Int. J. Syst. Evol. Microbiol.">
        <title>The Global Catalogue of Microorganisms (GCM) 10K type strain sequencing project: providing services to taxonomists for standard genome sequencing and annotation.</title>
        <authorList>
            <consortium name="The Broad Institute Genomics Platform"/>
            <consortium name="The Broad Institute Genome Sequencing Center for Infectious Disease"/>
            <person name="Wu L."/>
            <person name="Ma J."/>
        </authorList>
    </citation>
    <scope>NUCLEOTIDE SEQUENCE [LARGE SCALE GENOMIC DNA]</scope>
    <source>
        <strain evidence="3">JCM 11882</strain>
    </source>
</reference>
<dbReference type="InterPro" id="IPR013216">
    <property type="entry name" value="Methyltransf_11"/>
</dbReference>
<proteinExistence type="predicted"/>
<evidence type="ECO:0000313" key="2">
    <source>
        <dbReference type="EMBL" id="MFC4754877.1"/>
    </source>
</evidence>
<dbReference type="InterPro" id="IPR029063">
    <property type="entry name" value="SAM-dependent_MTases_sf"/>
</dbReference>